<dbReference type="EMBL" id="JBHPON010000003">
    <property type="protein sequence ID" value="MFC6037575.1"/>
    <property type="molecule type" value="Genomic_DNA"/>
</dbReference>
<keyword evidence="3 6" id="KW-0479">Metal-binding</keyword>
<proteinExistence type="predicted"/>
<dbReference type="RefSeq" id="WP_379881033.1">
    <property type="nucleotide sequence ID" value="NZ_JBHPON010000003.1"/>
</dbReference>
<protein>
    <submittedName>
        <fullName evidence="9">C-type cytochrome</fullName>
    </submittedName>
</protein>
<dbReference type="InterPro" id="IPR002327">
    <property type="entry name" value="Cyt_c_1A/1B"/>
</dbReference>
<feature type="chain" id="PRO_5047225874" evidence="7">
    <location>
        <begin position="27"/>
        <end position="162"/>
    </location>
</feature>
<evidence type="ECO:0000256" key="6">
    <source>
        <dbReference type="PROSITE-ProRule" id="PRU00433"/>
    </source>
</evidence>
<evidence type="ECO:0000256" key="4">
    <source>
        <dbReference type="ARBA" id="ARBA00022982"/>
    </source>
</evidence>
<keyword evidence="2 6" id="KW-0349">Heme</keyword>
<dbReference type="Pfam" id="PF00034">
    <property type="entry name" value="Cytochrom_C"/>
    <property type="match status" value="1"/>
</dbReference>
<dbReference type="Proteomes" id="UP001596116">
    <property type="component" value="Unassembled WGS sequence"/>
</dbReference>
<organism evidence="9 10">
    <name type="scientific">Hyphococcus aureus</name>
    <dbReference type="NCBI Taxonomy" id="2666033"/>
    <lineage>
        <taxon>Bacteria</taxon>
        <taxon>Pseudomonadati</taxon>
        <taxon>Pseudomonadota</taxon>
        <taxon>Alphaproteobacteria</taxon>
        <taxon>Parvularculales</taxon>
        <taxon>Parvularculaceae</taxon>
        <taxon>Hyphococcus</taxon>
    </lineage>
</organism>
<sequence length="162" mass="17059">MTEQRTLTLKMIAAGAAALVFTAAAAQEAAAPEAVSEQEVAKALTDMSIIPAGKRSFVKCQACHMVGENFQRRAGPPLNGVVGRAAGKNEEFRYSPGMNTVAAEGLVWTVENLDAYLKAPREVVPGTTMGFAGIPKAEERAALIAYLASFKEDGSRVEGATE</sequence>
<dbReference type="SUPFAM" id="SSF46626">
    <property type="entry name" value="Cytochrome c"/>
    <property type="match status" value="1"/>
</dbReference>
<feature type="signal peptide" evidence="7">
    <location>
        <begin position="1"/>
        <end position="26"/>
    </location>
</feature>
<dbReference type="Gene3D" id="1.10.760.10">
    <property type="entry name" value="Cytochrome c-like domain"/>
    <property type="match status" value="1"/>
</dbReference>
<reference evidence="9 10" key="1">
    <citation type="submission" date="2024-09" db="EMBL/GenBank/DDBJ databases">
        <authorList>
            <person name="Zhang Z.-H."/>
        </authorList>
    </citation>
    <scope>NUCLEOTIDE SEQUENCE [LARGE SCALE GENOMIC DNA]</scope>
    <source>
        <strain evidence="9 10">HHTR114</strain>
    </source>
</reference>
<evidence type="ECO:0000256" key="7">
    <source>
        <dbReference type="SAM" id="SignalP"/>
    </source>
</evidence>
<evidence type="ECO:0000313" key="9">
    <source>
        <dbReference type="EMBL" id="MFC6037575.1"/>
    </source>
</evidence>
<evidence type="ECO:0000259" key="8">
    <source>
        <dbReference type="PROSITE" id="PS51007"/>
    </source>
</evidence>
<keyword evidence="10" id="KW-1185">Reference proteome</keyword>
<evidence type="ECO:0000256" key="3">
    <source>
        <dbReference type="ARBA" id="ARBA00022723"/>
    </source>
</evidence>
<feature type="domain" description="Cytochrome c" evidence="8">
    <location>
        <begin position="48"/>
        <end position="151"/>
    </location>
</feature>
<keyword evidence="1" id="KW-0813">Transport</keyword>
<keyword evidence="7" id="KW-0732">Signal</keyword>
<dbReference type="PRINTS" id="PR00604">
    <property type="entry name" value="CYTCHRMECIAB"/>
</dbReference>
<evidence type="ECO:0000256" key="5">
    <source>
        <dbReference type="ARBA" id="ARBA00023004"/>
    </source>
</evidence>
<dbReference type="InterPro" id="IPR009056">
    <property type="entry name" value="Cyt_c-like_dom"/>
</dbReference>
<dbReference type="InterPro" id="IPR036909">
    <property type="entry name" value="Cyt_c-like_dom_sf"/>
</dbReference>
<dbReference type="PROSITE" id="PS51007">
    <property type="entry name" value="CYTC"/>
    <property type="match status" value="1"/>
</dbReference>
<evidence type="ECO:0000256" key="2">
    <source>
        <dbReference type="ARBA" id="ARBA00022617"/>
    </source>
</evidence>
<comment type="caution">
    <text evidence="9">The sequence shown here is derived from an EMBL/GenBank/DDBJ whole genome shotgun (WGS) entry which is preliminary data.</text>
</comment>
<name>A0ABW1L1K9_9PROT</name>
<keyword evidence="5 6" id="KW-0408">Iron</keyword>
<accession>A0ABW1L1K9</accession>
<evidence type="ECO:0000313" key="10">
    <source>
        <dbReference type="Proteomes" id="UP001596116"/>
    </source>
</evidence>
<gene>
    <name evidence="9" type="ORF">ACFMB1_18615</name>
</gene>
<evidence type="ECO:0000256" key="1">
    <source>
        <dbReference type="ARBA" id="ARBA00022448"/>
    </source>
</evidence>
<dbReference type="PANTHER" id="PTHR11961">
    <property type="entry name" value="CYTOCHROME C"/>
    <property type="match status" value="1"/>
</dbReference>
<keyword evidence="4" id="KW-0249">Electron transport</keyword>